<dbReference type="Proteomes" id="UP000789570">
    <property type="component" value="Unassembled WGS sequence"/>
</dbReference>
<evidence type="ECO:0000313" key="2">
    <source>
        <dbReference type="Proteomes" id="UP000789570"/>
    </source>
</evidence>
<evidence type="ECO:0000313" key="1">
    <source>
        <dbReference type="EMBL" id="CAG8731938.1"/>
    </source>
</evidence>
<dbReference type="AlphaFoldDB" id="A0A9N9IDU3"/>
<reference evidence="1" key="1">
    <citation type="submission" date="2021-06" db="EMBL/GenBank/DDBJ databases">
        <authorList>
            <person name="Kallberg Y."/>
            <person name="Tangrot J."/>
            <person name="Rosling A."/>
        </authorList>
    </citation>
    <scope>NUCLEOTIDE SEQUENCE</scope>
    <source>
        <strain evidence="1">UK204</strain>
    </source>
</reference>
<keyword evidence="2" id="KW-1185">Reference proteome</keyword>
<accession>A0A9N9IDU3</accession>
<dbReference type="EMBL" id="CAJVPQ010012516">
    <property type="protein sequence ID" value="CAG8731938.1"/>
    <property type="molecule type" value="Genomic_DNA"/>
</dbReference>
<gene>
    <name evidence="1" type="ORF">FCALED_LOCUS15038</name>
</gene>
<organism evidence="1 2">
    <name type="scientific">Funneliformis caledonium</name>
    <dbReference type="NCBI Taxonomy" id="1117310"/>
    <lineage>
        <taxon>Eukaryota</taxon>
        <taxon>Fungi</taxon>
        <taxon>Fungi incertae sedis</taxon>
        <taxon>Mucoromycota</taxon>
        <taxon>Glomeromycotina</taxon>
        <taxon>Glomeromycetes</taxon>
        <taxon>Glomerales</taxon>
        <taxon>Glomeraceae</taxon>
        <taxon>Funneliformis</taxon>
    </lineage>
</organism>
<name>A0A9N9IDU3_9GLOM</name>
<comment type="caution">
    <text evidence="1">The sequence shown here is derived from an EMBL/GenBank/DDBJ whole genome shotgun (WGS) entry which is preliminary data.</text>
</comment>
<proteinExistence type="predicted"/>
<sequence length="60" mass="6878">MLIDKENNVDNANKEAFYFFLDQHIEEDCDIDNIVNDVLIMTGKDEQPENSDDDSLVTAN</sequence>
<protein>
    <submittedName>
        <fullName evidence="1">9055_t:CDS:1</fullName>
    </submittedName>
</protein>